<evidence type="ECO:0000313" key="1">
    <source>
        <dbReference type="EMBL" id="OAF58109.1"/>
    </source>
</evidence>
<accession>A0A177A7K2</accession>
<reference evidence="1" key="1">
    <citation type="submission" date="2016-03" db="EMBL/GenBank/DDBJ databases">
        <title>Updated assembly of Pseudogymnoascus destructans, the fungus causing white-nose syndrome of bats.</title>
        <authorList>
            <person name="Palmer J.M."/>
            <person name="Drees K.P."/>
            <person name="Foster J.T."/>
            <person name="Lindner D.L."/>
        </authorList>
    </citation>
    <scope>NUCLEOTIDE SEQUENCE [LARGE SCALE GENOMIC DNA]</scope>
    <source>
        <strain evidence="1">20631-21</strain>
    </source>
</reference>
<dbReference type="Proteomes" id="UP000077154">
    <property type="component" value="Unassembled WGS sequence"/>
</dbReference>
<gene>
    <name evidence="1" type="ORF">VC83_05446</name>
</gene>
<dbReference type="AlphaFoldDB" id="A0A177A7K2"/>
<name>A0A177A7K2_9PEZI</name>
<dbReference type="RefSeq" id="XP_024323394.1">
    <property type="nucleotide sequence ID" value="XM_024469068.1"/>
</dbReference>
<protein>
    <submittedName>
        <fullName evidence="1">Uncharacterized protein</fullName>
    </submittedName>
</protein>
<sequence length="180" mass="19862">MPWLQKHAPVIDWENFNLKLDSEYCKENCFAKSISSSPSSSRAINIAKVSALEFEKAYNSHDIQACFAIYISDTLTSESSALDMAQDEISGIAMPLREPSGIAMPLREPSVIDMPLREPLGMAMPLREPSGIDMPLRESQNTINGSFDVNFGHYAVNFGHYAVTFGHYAVTFGTQCSSLS</sequence>
<dbReference type="EMBL" id="KV441398">
    <property type="protein sequence ID" value="OAF58109.1"/>
    <property type="molecule type" value="Genomic_DNA"/>
</dbReference>
<proteinExistence type="predicted"/>
<dbReference type="GeneID" id="36288512"/>
<organism evidence="1">
    <name type="scientific">Pseudogymnoascus destructans</name>
    <dbReference type="NCBI Taxonomy" id="655981"/>
    <lineage>
        <taxon>Eukaryota</taxon>
        <taxon>Fungi</taxon>
        <taxon>Dikarya</taxon>
        <taxon>Ascomycota</taxon>
        <taxon>Pezizomycotina</taxon>
        <taxon>Leotiomycetes</taxon>
        <taxon>Thelebolales</taxon>
        <taxon>Thelebolaceae</taxon>
        <taxon>Pseudogymnoascus</taxon>
    </lineage>
</organism>